<accession>A0A6G1KW04</accession>
<organism evidence="2 3">
    <name type="scientific">Teratosphaeria nubilosa</name>
    <dbReference type="NCBI Taxonomy" id="161662"/>
    <lineage>
        <taxon>Eukaryota</taxon>
        <taxon>Fungi</taxon>
        <taxon>Dikarya</taxon>
        <taxon>Ascomycota</taxon>
        <taxon>Pezizomycotina</taxon>
        <taxon>Dothideomycetes</taxon>
        <taxon>Dothideomycetidae</taxon>
        <taxon>Mycosphaerellales</taxon>
        <taxon>Teratosphaeriaceae</taxon>
        <taxon>Teratosphaeria</taxon>
    </lineage>
</organism>
<evidence type="ECO:0000313" key="3">
    <source>
        <dbReference type="Proteomes" id="UP000799436"/>
    </source>
</evidence>
<feature type="region of interest" description="Disordered" evidence="1">
    <location>
        <begin position="81"/>
        <end position="157"/>
    </location>
</feature>
<dbReference type="Proteomes" id="UP000799436">
    <property type="component" value="Unassembled WGS sequence"/>
</dbReference>
<evidence type="ECO:0000313" key="2">
    <source>
        <dbReference type="EMBL" id="KAF2764821.1"/>
    </source>
</evidence>
<feature type="compositionally biased region" description="Polar residues" evidence="1">
    <location>
        <begin position="140"/>
        <end position="150"/>
    </location>
</feature>
<dbReference type="AlphaFoldDB" id="A0A6G1KW04"/>
<gene>
    <name evidence="2" type="ORF">EJ03DRAFT_331532</name>
</gene>
<reference evidence="2" key="1">
    <citation type="journal article" date="2020" name="Stud. Mycol.">
        <title>101 Dothideomycetes genomes: a test case for predicting lifestyles and emergence of pathogens.</title>
        <authorList>
            <person name="Haridas S."/>
            <person name="Albert R."/>
            <person name="Binder M."/>
            <person name="Bloem J."/>
            <person name="Labutti K."/>
            <person name="Salamov A."/>
            <person name="Andreopoulos B."/>
            <person name="Baker S."/>
            <person name="Barry K."/>
            <person name="Bills G."/>
            <person name="Bluhm B."/>
            <person name="Cannon C."/>
            <person name="Castanera R."/>
            <person name="Culley D."/>
            <person name="Daum C."/>
            <person name="Ezra D."/>
            <person name="Gonzalez J."/>
            <person name="Henrissat B."/>
            <person name="Kuo A."/>
            <person name="Liang C."/>
            <person name="Lipzen A."/>
            <person name="Lutzoni F."/>
            <person name="Magnuson J."/>
            <person name="Mondo S."/>
            <person name="Nolan M."/>
            <person name="Ohm R."/>
            <person name="Pangilinan J."/>
            <person name="Park H.-J."/>
            <person name="Ramirez L."/>
            <person name="Alfaro M."/>
            <person name="Sun H."/>
            <person name="Tritt A."/>
            <person name="Yoshinaga Y."/>
            <person name="Zwiers L.-H."/>
            <person name="Turgeon B."/>
            <person name="Goodwin S."/>
            <person name="Spatafora J."/>
            <person name="Crous P."/>
            <person name="Grigoriev I."/>
        </authorList>
    </citation>
    <scope>NUCLEOTIDE SEQUENCE</scope>
    <source>
        <strain evidence="2">CBS 116005</strain>
    </source>
</reference>
<keyword evidence="3" id="KW-1185">Reference proteome</keyword>
<name>A0A6G1KW04_9PEZI</name>
<dbReference type="EMBL" id="ML995909">
    <property type="protein sequence ID" value="KAF2764821.1"/>
    <property type="molecule type" value="Genomic_DNA"/>
</dbReference>
<sequence>MDILPRLDWERLGMQLEFDQYGLCRSVSGRLECLWKARNRSSNGEMTKQYRSMQESQAAREKGDVRLSAWRLLRKTQRRLESSRHMKAISLSPTKAEGKPRGHINPASPAPSQQRRLQTEELSKASESLVAALTKKPRTSSRNASLTSRLPGSKKTADCTANRYTARRMELDSESAEDQTVLNAINSTVSDGQSGQSQHDDPLAYPQVQYQPLIQEFIEQCQEATTTTTIGRQLGLLWSCIQWLGSEWAKGATEYKNAGDVLVVSAQATYQGLGEGNWQPNRPLLIINSDFSNENCLGV</sequence>
<feature type="non-terminal residue" evidence="2">
    <location>
        <position position="299"/>
    </location>
</feature>
<protein>
    <submittedName>
        <fullName evidence="2">Uncharacterized protein</fullName>
    </submittedName>
</protein>
<evidence type="ECO:0000256" key="1">
    <source>
        <dbReference type="SAM" id="MobiDB-lite"/>
    </source>
</evidence>
<proteinExistence type="predicted"/>